<dbReference type="AlphaFoldDB" id="A0A1F7I691"/>
<dbReference type="EMBL" id="MGAE01000039">
    <property type="protein sequence ID" value="OGK38887.1"/>
    <property type="molecule type" value="Genomic_DNA"/>
</dbReference>
<dbReference type="Proteomes" id="UP000179024">
    <property type="component" value="Unassembled WGS sequence"/>
</dbReference>
<protein>
    <recommendedName>
        <fullName evidence="1">PIN domain-containing protein</fullName>
    </recommendedName>
</protein>
<dbReference type="InterPro" id="IPR029060">
    <property type="entry name" value="PIN-like_dom_sf"/>
</dbReference>
<name>A0A1F7I691_9BACT</name>
<dbReference type="SUPFAM" id="SSF88723">
    <property type="entry name" value="PIN domain-like"/>
    <property type="match status" value="1"/>
</dbReference>
<reference evidence="2 3" key="1">
    <citation type="journal article" date="2016" name="Nat. Commun.">
        <title>Thousands of microbial genomes shed light on interconnected biogeochemical processes in an aquifer system.</title>
        <authorList>
            <person name="Anantharaman K."/>
            <person name="Brown C.T."/>
            <person name="Hug L.A."/>
            <person name="Sharon I."/>
            <person name="Castelle C.J."/>
            <person name="Probst A.J."/>
            <person name="Thomas B.C."/>
            <person name="Singh A."/>
            <person name="Wilkins M.J."/>
            <person name="Karaoz U."/>
            <person name="Brodie E.L."/>
            <person name="Williams K.H."/>
            <person name="Hubbard S.S."/>
            <person name="Banfield J.F."/>
        </authorList>
    </citation>
    <scope>NUCLEOTIDE SEQUENCE [LARGE SCALE GENOMIC DNA]</scope>
</reference>
<proteinExistence type="predicted"/>
<dbReference type="InterPro" id="IPR002716">
    <property type="entry name" value="PIN_dom"/>
</dbReference>
<feature type="domain" description="PIN" evidence="1">
    <location>
        <begin position="8"/>
        <end position="129"/>
    </location>
</feature>
<sequence>MGKQVEGILDTNVILRYLVGDIPEQQKKAKSIFKAAEKGIIDLRVKVLVIAEACFVLESFYNKSREEIADSFQVFLSQKWLYVDDRKSLLSLWEQYEKGFHFVDSYIISWAQQNDGEIITFDKKLAKLSR</sequence>
<organism evidence="2 3">
    <name type="scientific">Candidatus Roizmanbacteria bacterium RIFCSPHIGHO2_12_FULL_44_10</name>
    <dbReference type="NCBI Taxonomy" id="1802054"/>
    <lineage>
        <taxon>Bacteria</taxon>
        <taxon>Candidatus Roizmaniibacteriota</taxon>
    </lineage>
</organism>
<evidence type="ECO:0000313" key="3">
    <source>
        <dbReference type="Proteomes" id="UP000179024"/>
    </source>
</evidence>
<dbReference type="Gene3D" id="3.40.50.1010">
    <property type="entry name" value="5'-nuclease"/>
    <property type="match status" value="1"/>
</dbReference>
<comment type="caution">
    <text evidence="2">The sequence shown here is derived from an EMBL/GenBank/DDBJ whole genome shotgun (WGS) entry which is preliminary data.</text>
</comment>
<evidence type="ECO:0000259" key="1">
    <source>
        <dbReference type="Pfam" id="PF01850"/>
    </source>
</evidence>
<gene>
    <name evidence="2" type="ORF">A3F34_01535</name>
</gene>
<accession>A0A1F7I691</accession>
<evidence type="ECO:0000313" key="2">
    <source>
        <dbReference type="EMBL" id="OGK38887.1"/>
    </source>
</evidence>
<dbReference type="Pfam" id="PF01850">
    <property type="entry name" value="PIN"/>
    <property type="match status" value="1"/>
</dbReference>